<accession>M1DF60</accession>
<reference evidence="3" key="1">
    <citation type="journal article" date="2011" name="Nature">
        <title>Genome sequence and analysis of the tuber crop potato.</title>
        <authorList>
            <consortium name="The Potato Genome Sequencing Consortium"/>
        </authorList>
    </citation>
    <scope>NUCLEOTIDE SEQUENCE [LARGE SCALE GENOMIC DNA]</scope>
    <source>
        <strain evidence="3">cv. DM1-3 516 R44</strain>
    </source>
</reference>
<evidence type="ECO:0000256" key="1">
    <source>
        <dbReference type="SAM" id="MobiDB-lite"/>
    </source>
</evidence>
<sequence>MGAFISKGAWNRGGGWDSCHQSKISMPSSPYSQAAFSSSSVTAISSSGKQSLHLTQNKIPENISCQLISISAPRSNKSGGNYQAGVRSGLSQERKQPDLLCFFFNFLYLGLAGRYASNRPKNDSYPIRQLPLKRKKEAFGGHKPSGLDTWTPGSLPQGPSFGTARLPEDEGEERDDRDRVTGGGMK</sequence>
<protein>
    <submittedName>
        <fullName evidence="2">Uncharacterized protein</fullName>
    </submittedName>
</protein>
<dbReference type="AlphaFoldDB" id="M1DF60"/>
<evidence type="ECO:0000313" key="2">
    <source>
        <dbReference type="EnsemblPlants" id="PGSC0003DMT400088068"/>
    </source>
</evidence>
<dbReference type="Gramene" id="PGSC0003DMT400088068">
    <property type="protein sequence ID" value="PGSC0003DMT400088068"/>
    <property type="gene ID" value="PGSC0003DMG400037639"/>
</dbReference>
<feature type="region of interest" description="Disordered" evidence="1">
    <location>
        <begin position="120"/>
        <end position="186"/>
    </location>
</feature>
<reference evidence="2" key="2">
    <citation type="submission" date="2015-06" db="UniProtKB">
        <authorList>
            <consortium name="EnsemblPlants"/>
        </authorList>
    </citation>
    <scope>IDENTIFICATION</scope>
    <source>
        <strain evidence="2">DM1-3 516 R44</strain>
    </source>
</reference>
<organism evidence="2 3">
    <name type="scientific">Solanum tuberosum</name>
    <name type="common">Potato</name>
    <dbReference type="NCBI Taxonomy" id="4113"/>
    <lineage>
        <taxon>Eukaryota</taxon>
        <taxon>Viridiplantae</taxon>
        <taxon>Streptophyta</taxon>
        <taxon>Embryophyta</taxon>
        <taxon>Tracheophyta</taxon>
        <taxon>Spermatophyta</taxon>
        <taxon>Magnoliopsida</taxon>
        <taxon>eudicotyledons</taxon>
        <taxon>Gunneridae</taxon>
        <taxon>Pentapetalae</taxon>
        <taxon>asterids</taxon>
        <taxon>lamiids</taxon>
        <taxon>Solanales</taxon>
        <taxon>Solanaceae</taxon>
        <taxon>Solanoideae</taxon>
        <taxon>Solaneae</taxon>
        <taxon>Solanum</taxon>
    </lineage>
</organism>
<name>M1DF60_SOLTU</name>
<dbReference type="Proteomes" id="UP000011115">
    <property type="component" value="Unassembled WGS sequence"/>
</dbReference>
<keyword evidence="3" id="KW-1185">Reference proteome</keyword>
<dbReference type="PaxDb" id="4113-PGSC0003DMT400088068"/>
<proteinExistence type="predicted"/>
<dbReference type="HOGENOM" id="CLU_1456895_0_0_1"/>
<dbReference type="EnsemblPlants" id="PGSC0003DMT400088068">
    <property type="protein sequence ID" value="PGSC0003DMT400088068"/>
    <property type="gene ID" value="PGSC0003DMG400037639"/>
</dbReference>
<dbReference type="InParanoid" id="M1DF60"/>
<evidence type="ECO:0000313" key="3">
    <source>
        <dbReference type="Proteomes" id="UP000011115"/>
    </source>
</evidence>